<accession>F2NN10</accession>
<dbReference type="RefSeq" id="WP_013704794.1">
    <property type="nucleotide sequence ID" value="NC_015387.1"/>
</dbReference>
<gene>
    <name evidence="1" type="ordered locus">Marky_2021</name>
</gene>
<dbReference type="EMBL" id="CP002630">
    <property type="protein sequence ID" value="AEB12749.1"/>
    <property type="molecule type" value="Genomic_DNA"/>
</dbReference>
<keyword evidence="2" id="KW-1185">Reference proteome</keyword>
<dbReference type="Proteomes" id="UP000007030">
    <property type="component" value="Chromosome"/>
</dbReference>
<sequence>MMHKPLDPEFAARLHRIYRLARPPTTPADFGALLRERNRTDPARRAFFEQVQAGHAVIGACTQARGYRLDLPDGATIQVMCAYDALMTALLRGRGEVRAECPHCGAPTHLVIEAHALTRATPDTAVFWWGSGPQDAPGNPICDHLHLFPSPEHLEAWLESRPDERGVALPIREAVAWLRALY</sequence>
<dbReference type="Pfam" id="PF03243">
    <property type="entry name" value="MerB"/>
    <property type="match status" value="1"/>
</dbReference>
<proteinExistence type="predicted"/>
<name>F2NN10_MARHT</name>
<dbReference type="InterPro" id="IPR004927">
    <property type="entry name" value="MerB"/>
</dbReference>
<dbReference type="SUPFAM" id="SSF160387">
    <property type="entry name" value="NosL/MerB-like"/>
    <property type="match status" value="1"/>
</dbReference>
<organism evidence="1 2">
    <name type="scientific">Marinithermus hydrothermalis (strain DSM 14884 / JCM 11576 / T1)</name>
    <dbReference type="NCBI Taxonomy" id="869210"/>
    <lineage>
        <taxon>Bacteria</taxon>
        <taxon>Thermotogati</taxon>
        <taxon>Deinococcota</taxon>
        <taxon>Deinococci</taxon>
        <taxon>Thermales</taxon>
        <taxon>Thermaceae</taxon>
        <taxon>Marinithermus</taxon>
    </lineage>
</organism>
<protein>
    <submittedName>
        <fullName evidence="1">Alkylmercury lyase</fullName>
    </submittedName>
</protein>
<evidence type="ECO:0000313" key="2">
    <source>
        <dbReference type="Proteomes" id="UP000007030"/>
    </source>
</evidence>
<reference evidence="1 2" key="1">
    <citation type="journal article" date="2012" name="Stand. Genomic Sci.">
        <title>Complete genome sequence of the aerobic, heterotroph Marinithermus hydrothermalis type strain (T1(T)) from a deep-sea hydrothermal vent chimney.</title>
        <authorList>
            <person name="Copeland A."/>
            <person name="Gu W."/>
            <person name="Yasawong M."/>
            <person name="Lapidus A."/>
            <person name="Lucas S."/>
            <person name="Deshpande S."/>
            <person name="Pagani I."/>
            <person name="Tapia R."/>
            <person name="Cheng J.F."/>
            <person name="Goodwin L.A."/>
            <person name="Pitluck S."/>
            <person name="Liolios K."/>
            <person name="Ivanova N."/>
            <person name="Mavromatis K."/>
            <person name="Mikhailova N."/>
            <person name="Pati A."/>
            <person name="Chen A."/>
            <person name="Palaniappan K."/>
            <person name="Land M."/>
            <person name="Pan C."/>
            <person name="Brambilla E.M."/>
            <person name="Rohde M."/>
            <person name="Tindall B.J."/>
            <person name="Sikorski J."/>
            <person name="Goker M."/>
            <person name="Detter J.C."/>
            <person name="Bristow J."/>
            <person name="Eisen J.A."/>
            <person name="Markowitz V."/>
            <person name="Hugenholtz P."/>
            <person name="Kyrpides N.C."/>
            <person name="Klenk H.P."/>
            <person name="Woyke T."/>
        </authorList>
    </citation>
    <scope>NUCLEOTIDE SEQUENCE [LARGE SCALE GENOMIC DNA]</scope>
    <source>
        <strain evidence="2">DSM 14884 / JCM 11576 / T1</strain>
    </source>
</reference>
<evidence type="ECO:0000313" key="1">
    <source>
        <dbReference type="EMBL" id="AEB12749.1"/>
    </source>
</evidence>
<dbReference type="OrthoDB" id="7185309at2"/>
<dbReference type="Gene3D" id="3.30.450.410">
    <property type="match status" value="1"/>
</dbReference>
<dbReference type="GO" id="GO:0018836">
    <property type="term" value="F:alkylmercury lyase activity"/>
    <property type="evidence" value="ECO:0007669"/>
    <property type="project" value="InterPro"/>
</dbReference>
<dbReference type="HOGENOM" id="CLU_1480365_0_0_0"/>
<dbReference type="STRING" id="869210.Marky_2021"/>
<dbReference type="KEGG" id="mhd:Marky_2021"/>
<keyword evidence="1" id="KW-0456">Lyase</keyword>
<dbReference type="InterPro" id="IPR053717">
    <property type="entry name" value="MerB_lyase_sf"/>
</dbReference>
<dbReference type="AlphaFoldDB" id="F2NN10"/>
<dbReference type="eggNOG" id="COG1249">
    <property type="taxonomic scope" value="Bacteria"/>
</dbReference>